<protein>
    <submittedName>
        <fullName evidence="2">Uncharacterized protein</fullName>
    </submittedName>
</protein>
<evidence type="ECO:0000256" key="1">
    <source>
        <dbReference type="SAM" id="MobiDB-lite"/>
    </source>
</evidence>
<evidence type="ECO:0000313" key="3">
    <source>
        <dbReference type="Proteomes" id="UP000799767"/>
    </source>
</evidence>
<reference evidence="2" key="1">
    <citation type="journal article" date="2020" name="Stud. Mycol.">
        <title>101 Dothideomycetes genomes: a test case for predicting lifestyles and emergence of pathogens.</title>
        <authorList>
            <person name="Haridas S."/>
            <person name="Albert R."/>
            <person name="Binder M."/>
            <person name="Bloem J."/>
            <person name="Labutti K."/>
            <person name="Salamov A."/>
            <person name="Andreopoulos B."/>
            <person name="Baker S."/>
            <person name="Barry K."/>
            <person name="Bills G."/>
            <person name="Bluhm B."/>
            <person name="Cannon C."/>
            <person name="Castanera R."/>
            <person name="Culley D."/>
            <person name="Daum C."/>
            <person name="Ezra D."/>
            <person name="Gonzalez J."/>
            <person name="Henrissat B."/>
            <person name="Kuo A."/>
            <person name="Liang C."/>
            <person name="Lipzen A."/>
            <person name="Lutzoni F."/>
            <person name="Magnuson J."/>
            <person name="Mondo S."/>
            <person name="Nolan M."/>
            <person name="Ohm R."/>
            <person name="Pangilinan J."/>
            <person name="Park H.-J."/>
            <person name="Ramirez L."/>
            <person name="Alfaro M."/>
            <person name="Sun H."/>
            <person name="Tritt A."/>
            <person name="Yoshinaga Y."/>
            <person name="Zwiers L.-H."/>
            <person name="Turgeon B."/>
            <person name="Goodwin S."/>
            <person name="Spatafora J."/>
            <person name="Crous P."/>
            <person name="Grigoriev I."/>
        </authorList>
    </citation>
    <scope>NUCLEOTIDE SEQUENCE</scope>
    <source>
        <strain evidence="2">CBS 113389</strain>
    </source>
</reference>
<gene>
    <name evidence="2" type="ORF">BDY17DRAFT_327798</name>
</gene>
<feature type="region of interest" description="Disordered" evidence="1">
    <location>
        <begin position="79"/>
        <end position="106"/>
    </location>
</feature>
<organism evidence="2 3">
    <name type="scientific">Neohortaea acidophila</name>
    <dbReference type="NCBI Taxonomy" id="245834"/>
    <lineage>
        <taxon>Eukaryota</taxon>
        <taxon>Fungi</taxon>
        <taxon>Dikarya</taxon>
        <taxon>Ascomycota</taxon>
        <taxon>Pezizomycotina</taxon>
        <taxon>Dothideomycetes</taxon>
        <taxon>Dothideomycetidae</taxon>
        <taxon>Mycosphaerellales</taxon>
        <taxon>Teratosphaeriaceae</taxon>
        <taxon>Neohortaea</taxon>
    </lineage>
</organism>
<evidence type="ECO:0000313" key="2">
    <source>
        <dbReference type="EMBL" id="KAF2478990.1"/>
    </source>
</evidence>
<keyword evidence="3" id="KW-1185">Reference proteome</keyword>
<name>A0A6A6PG86_9PEZI</name>
<proteinExistence type="predicted"/>
<accession>A0A6A6PG86</accession>
<dbReference type="GeneID" id="54478736"/>
<dbReference type="AlphaFoldDB" id="A0A6A6PG86"/>
<feature type="region of interest" description="Disordered" evidence="1">
    <location>
        <begin position="1"/>
        <end position="42"/>
    </location>
</feature>
<dbReference type="EMBL" id="MU001642">
    <property type="protein sequence ID" value="KAF2478990.1"/>
    <property type="molecule type" value="Genomic_DNA"/>
</dbReference>
<sequence length="228" mass="26204">MANGADSNSSLKAQQAQNRLNPSSRTWGTARSRQNGQRQALNSTRHKFCPKSPFWHANFNLDQHKEEWEAGRTRHLALKTTQESRRSSSAPPPTTPRPFDGREFSTHHSPVLSLETVFSPTWLQGKEDVAPWPSKLEMKYEGDDRISTDRLHRRFLGIPRVEGNETVNWQHRAAIPQYTSDCFYYPIPSEEHIILRNHDIPGLQFTDEEGEEALGKAFMALLDPEDQW</sequence>
<dbReference type="RefSeq" id="XP_033585560.1">
    <property type="nucleotide sequence ID" value="XM_033737734.1"/>
</dbReference>
<dbReference type="Proteomes" id="UP000799767">
    <property type="component" value="Unassembled WGS sequence"/>
</dbReference>
<dbReference type="OrthoDB" id="5305306at2759"/>